<keyword evidence="2" id="KW-1185">Reference proteome</keyword>
<name>A0A8X6T5T9_TRICX</name>
<sequence length="79" mass="9307">MATLVQIPKSAVTIRMTNHFRNMIIKPPRRIRRKHIFDHRSKDAQLSKEDDLRRTMFSSIDGITAEIREGFQQNPSCRI</sequence>
<dbReference type="EMBL" id="BMAU01021352">
    <property type="protein sequence ID" value="GFY19308.1"/>
    <property type="molecule type" value="Genomic_DNA"/>
</dbReference>
<gene>
    <name evidence="1" type="ORF">TNCV_4126951</name>
</gene>
<organism evidence="1 2">
    <name type="scientific">Trichonephila clavipes</name>
    <name type="common">Golden silk orbweaver</name>
    <name type="synonym">Nephila clavipes</name>
    <dbReference type="NCBI Taxonomy" id="2585209"/>
    <lineage>
        <taxon>Eukaryota</taxon>
        <taxon>Metazoa</taxon>
        <taxon>Ecdysozoa</taxon>
        <taxon>Arthropoda</taxon>
        <taxon>Chelicerata</taxon>
        <taxon>Arachnida</taxon>
        <taxon>Araneae</taxon>
        <taxon>Araneomorphae</taxon>
        <taxon>Entelegynae</taxon>
        <taxon>Araneoidea</taxon>
        <taxon>Nephilidae</taxon>
        <taxon>Trichonephila</taxon>
    </lineage>
</organism>
<reference evidence="1" key="1">
    <citation type="submission" date="2020-08" db="EMBL/GenBank/DDBJ databases">
        <title>Multicomponent nature underlies the extraordinary mechanical properties of spider dragline silk.</title>
        <authorList>
            <person name="Kono N."/>
            <person name="Nakamura H."/>
            <person name="Mori M."/>
            <person name="Yoshida Y."/>
            <person name="Ohtoshi R."/>
            <person name="Malay A.D."/>
            <person name="Moran D.A.P."/>
            <person name="Tomita M."/>
            <person name="Numata K."/>
            <person name="Arakawa K."/>
        </authorList>
    </citation>
    <scope>NUCLEOTIDE SEQUENCE</scope>
</reference>
<dbReference type="AlphaFoldDB" id="A0A8X6T5T9"/>
<proteinExistence type="predicted"/>
<comment type="caution">
    <text evidence="1">The sequence shown here is derived from an EMBL/GenBank/DDBJ whole genome shotgun (WGS) entry which is preliminary data.</text>
</comment>
<protein>
    <submittedName>
        <fullName evidence="1">Uncharacterized protein</fullName>
    </submittedName>
</protein>
<accession>A0A8X6T5T9</accession>
<evidence type="ECO:0000313" key="1">
    <source>
        <dbReference type="EMBL" id="GFY19308.1"/>
    </source>
</evidence>
<dbReference type="Proteomes" id="UP000887159">
    <property type="component" value="Unassembled WGS sequence"/>
</dbReference>
<evidence type="ECO:0000313" key="2">
    <source>
        <dbReference type="Proteomes" id="UP000887159"/>
    </source>
</evidence>